<evidence type="ECO:0000313" key="4">
    <source>
        <dbReference type="Proteomes" id="UP000438914"/>
    </source>
</evidence>
<evidence type="ECO:0000313" key="3">
    <source>
        <dbReference type="EMBL" id="MST83304.1"/>
    </source>
</evidence>
<accession>A0A7K0KBK5</accession>
<evidence type="ECO:0000256" key="1">
    <source>
        <dbReference type="SAM" id="Phobius"/>
    </source>
</evidence>
<dbReference type="InterPro" id="IPR001173">
    <property type="entry name" value="Glyco_trans_2-like"/>
</dbReference>
<dbReference type="PANTHER" id="PTHR22916:SF3">
    <property type="entry name" value="UDP-GLCNAC:BETAGAL BETA-1,3-N-ACETYLGLUCOSAMINYLTRANSFERASE-LIKE PROTEIN 1"/>
    <property type="match status" value="1"/>
</dbReference>
<dbReference type="Pfam" id="PF00535">
    <property type="entry name" value="Glycos_transf_2"/>
    <property type="match status" value="1"/>
</dbReference>
<dbReference type="SUPFAM" id="SSF53448">
    <property type="entry name" value="Nucleotide-diphospho-sugar transferases"/>
    <property type="match status" value="1"/>
</dbReference>
<reference evidence="3 4" key="1">
    <citation type="submission" date="2019-08" db="EMBL/GenBank/DDBJ databases">
        <title>In-depth cultivation of the pig gut microbiome towards novel bacterial diversity and tailored functional studies.</title>
        <authorList>
            <person name="Wylensek D."/>
            <person name="Hitch T.C.A."/>
            <person name="Clavel T."/>
        </authorList>
    </citation>
    <scope>NUCLEOTIDE SEQUENCE [LARGE SCALE GENOMIC DNA]</scope>
    <source>
        <strain evidence="3 4">LKV-178-WT-2A</strain>
    </source>
</reference>
<keyword evidence="3" id="KW-0808">Transferase</keyword>
<keyword evidence="1" id="KW-1133">Transmembrane helix</keyword>
<comment type="caution">
    <text evidence="3">The sequence shown here is derived from an EMBL/GenBank/DDBJ whole genome shotgun (WGS) entry which is preliminary data.</text>
</comment>
<keyword evidence="4" id="KW-1185">Reference proteome</keyword>
<sequence>MNELVSVIMPTYNTVAFLEKSINSVLSQTYPHIELLITDDHSSNPQTHKILQKYAESPKVDIIFLNENHGAAFARNESIRRARGRYIAFCDSDDVWFPDKIEKQLIYMQRTECALCCSSYLLIDEHDNHCSIRIPPRRISFRMEEKDNKIGCSTAIYDTQAFGGKVMMPQLRKRQDWGFFLTLLRDCKCAFGIQRPLAYYRIRSDSVSSNKLKLIGYNLKVYTDVLNYSLGKALVYLLFLFLPTYLIKRIKRKKIKKKFLKSSVYSSHLSQSPCNINTSTTL</sequence>
<dbReference type="RefSeq" id="WP_154532789.1">
    <property type="nucleotide sequence ID" value="NZ_VUNG01000002.1"/>
</dbReference>
<dbReference type="Proteomes" id="UP000438914">
    <property type="component" value="Unassembled WGS sequence"/>
</dbReference>
<gene>
    <name evidence="3" type="ORF">FYJ73_01150</name>
</gene>
<dbReference type="AlphaFoldDB" id="A0A7K0KBK5"/>
<dbReference type="EMBL" id="VUNG01000002">
    <property type="protein sequence ID" value="MST83304.1"/>
    <property type="molecule type" value="Genomic_DNA"/>
</dbReference>
<keyword evidence="1" id="KW-0812">Transmembrane</keyword>
<feature type="transmembrane region" description="Helical" evidence="1">
    <location>
        <begin position="225"/>
        <end position="247"/>
    </location>
</feature>
<dbReference type="PANTHER" id="PTHR22916">
    <property type="entry name" value="GLYCOSYLTRANSFERASE"/>
    <property type="match status" value="1"/>
</dbReference>
<name>A0A7K0KBK5_9BACT</name>
<dbReference type="GO" id="GO:0016758">
    <property type="term" value="F:hexosyltransferase activity"/>
    <property type="evidence" value="ECO:0007669"/>
    <property type="project" value="UniProtKB-ARBA"/>
</dbReference>
<evidence type="ECO:0000259" key="2">
    <source>
        <dbReference type="Pfam" id="PF00535"/>
    </source>
</evidence>
<keyword evidence="1" id="KW-0472">Membrane</keyword>
<dbReference type="InterPro" id="IPR029044">
    <property type="entry name" value="Nucleotide-diphossugar_trans"/>
</dbReference>
<protein>
    <submittedName>
        <fullName evidence="3">Glycosyltransferase family 2 protein</fullName>
    </submittedName>
</protein>
<feature type="domain" description="Glycosyltransferase 2-like" evidence="2">
    <location>
        <begin position="6"/>
        <end position="154"/>
    </location>
</feature>
<dbReference type="Gene3D" id="3.90.550.10">
    <property type="entry name" value="Spore Coat Polysaccharide Biosynthesis Protein SpsA, Chain A"/>
    <property type="match status" value="1"/>
</dbReference>
<proteinExistence type="predicted"/>
<organism evidence="3 4">
    <name type="scientific">Hallella mizrahii</name>
    <dbReference type="NCBI Taxonomy" id="2606637"/>
    <lineage>
        <taxon>Bacteria</taxon>
        <taxon>Pseudomonadati</taxon>
        <taxon>Bacteroidota</taxon>
        <taxon>Bacteroidia</taxon>
        <taxon>Bacteroidales</taxon>
        <taxon>Prevotellaceae</taxon>
        <taxon>Hallella</taxon>
    </lineage>
</organism>